<dbReference type="CDD" id="cd17259">
    <property type="entry name" value="RMtype1_S_StySKI-TRD2-CR2_like"/>
    <property type="match status" value="1"/>
</dbReference>
<dbReference type="Proteomes" id="UP001449178">
    <property type="component" value="Chromosome"/>
</dbReference>
<dbReference type="GO" id="GO:0004519">
    <property type="term" value="F:endonuclease activity"/>
    <property type="evidence" value="ECO:0007669"/>
    <property type="project" value="UniProtKB-KW"/>
</dbReference>
<keyword evidence="2" id="KW-0680">Restriction system</keyword>
<feature type="coiled-coil region" evidence="4">
    <location>
        <begin position="380"/>
        <end position="407"/>
    </location>
</feature>
<keyword evidence="6" id="KW-0378">Hydrolase</keyword>
<dbReference type="GO" id="GO:0016787">
    <property type="term" value="F:hydrolase activity"/>
    <property type="evidence" value="ECO:0007669"/>
    <property type="project" value="UniProtKB-KW"/>
</dbReference>
<feature type="domain" description="Type I restriction modification DNA specificity" evidence="5">
    <location>
        <begin position="8"/>
        <end position="186"/>
    </location>
</feature>
<proteinExistence type="inferred from homology"/>
<evidence type="ECO:0000256" key="1">
    <source>
        <dbReference type="ARBA" id="ARBA00010923"/>
    </source>
</evidence>
<accession>A0ABZ3C2N0</accession>
<name>A0ABZ3C2N0_9GAMM</name>
<reference evidence="6 7" key="1">
    <citation type="submission" date="2024-03" db="EMBL/GenBank/DDBJ databases">
        <title>Complete Genome Sequence and Annotation of Ignatzschineria larvae DSM 13226.</title>
        <authorList>
            <person name="Cantrell E."/>
            <person name="Burcham Z.M."/>
        </authorList>
    </citation>
    <scope>NUCLEOTIDE SEQUENCE [LARGE SCALE GENOMIC DNA]</scope>
    <source>
        <strain evidence="6 7">DSM 13226</strain>
    </source>
</reference>
<evidence type="ECO:0000313" key="6">
    <source>
        <dbReference type="EMBL" id="WZW88627.1"/>
    </source>
</evidence>
<feature type="domain" description="Type I restriction modification DNA specificity" evidence="5">
    <location>
        <begin position="215"/>
        <end position="398"/>
    </location>
</feature>
<keyword evidence="6" id="KW-0540">Nuclease</keyword>
<protein>
    <submittedName>
        <fullName evidence="6">Restriction endonuclease subunit S</fullName>
        <ecNumber evidence="6">3.1.21.-</ecNumber>
    </submittedName>
</protein>
<dbReference type="InterPro" id="IPR044946">
    <property type="entry name" value="Restrct_endonuc_typeI_TRD_sf"/>
</dbReference>
<keyword evidence="6" id="KW-0255">Endonuclease</keyword>
<dbReference type="Gene3D" id="3.90.220.20">
    <property type="entry name" value="DNA methylase specificity domains"/>
    <property type="match status" value="2"/>
</dbReference>
<evidence type="ECO:0000313" key="7">
    <source>
        <dbReference type="Proteomes" id="UP001449178"/>
    </source>
</evidence>
<organism evidence="6 7">
    <name type="scientific">Ignatzschineria larvae DSM 13226</name>
    <dbReference type="NCBI Taxonomy" id="1111732"/>
    <lineage>
        <taxon>Bacteria</taxon>
        <taxon>Pseudomonadati</taxon>
        <taxon>Pseudomonadota</taxon>
        <taxon>Gammaproteobacteria</taxon>
        <taxon>Cardiobacteriales</taxon>
        <taxon>Ignatzschineriaceae</taxon>
        <taxon>Ignatzschineria</taxon>
    </lineage>
</organism>
<evidence type="ECO:0000256" key="4">
    <source>
        <dbReference type="SAM" id="Coils"/>
    </source>
</evidence>
<dbReference type="Gene3D" id="1.10.287.1120">
    <property type="entry name" value="Bipartite methylase S protein"/>
    <property type="match status" value="1"/>
</dbReference>
<evidence type="ECO:0000256" key="2">
    <source>
        <dbReference type="ARBA" id="ARBA00022747"/>
    </source>
</evidence>
<keyword evidence="4" id="KW-0175">Coiled coil</keyword>
<keyword evidence="7" id="KW-1185">Reference proteome</keyword>
<evidence type="ECO:0000259" key="5">
    <source>
        <dbReference type="Pfam" id="PF01420"/>
    </source>
</evidence>
<dbReference type="EMBL" id="CP150637">
    <property type="protein sequence ID" value="WZW88627.1"/>
    <property type="molecule type" value="Genomic_DNA"/>
</dbReference>
<dbReference type="InterPro" id="IPR052021">
    <property type="entry name" value="Type-I_RS_S_subunit"/>
</dbReference>
<sequence>MSKITQNQWRNGSCSDLVSLFNGFAFKSKDQQENGIRWLKIANVGIGKIKWNEESFLPINYRQEYERYLLKENDIVVAMTRPTLNNKLKIAKINSNDTSLLNQRVARIDIKNDNVKEFIYQLFRSDYIARKINEALKGTDPPNLSVTVLDDIYINIPPLAEQEKIAEILSTWDQAIDSTEKLIANAELQKKALMQQLLTGKKRLLDENGERFSGKWEKVKLGDVAQTINGLSGKTKADFGSGSPFITYMNVYSQSGIKQLDRCDYVNIDTNEKQTTLKKGDVFFTTSSETPDEVGLSSVLLIEPKINTYLNSFCFGIRFKNKNQIVPEFAQYLFRGAMARKKISILAQGSTRFNLSKNNFMQLIFQIPNLSEQQKIAEVLSTADREIELLTEKLEYLKAEKKALMQQLLTGKRRVKVA</sequence>
<dbReference type="PANTHER" id="PTHR30408">
    <property type="entry name" value="TYPE-1 RESTRICTION ENZYME ECOKI SPECIFICITY PROTEIN"/>
    <property type="match status" value="1"/>
</dbReference>
<dbReference type="SUPFAM" id="SSF116734">
    <property type="entry name" value="DNA methylase specificity domain"/>
    <property type="match status" value="2"/>
</dbReference>
<evidence type="ECO:0000256" key="3">
    <source>
        <dbReference type="ARBA" id="ARBA00023125"/>
    </source>
</evidence>
<dbReference type="RefSeq" id="WP_051396020.1">
    <property type="nucleotide sequence ID" value="NZ_AZOD01000001.1"/>
</dbReference>
<keyword evidence="3" id="KW-0238">DNA-binding</keyword>
<dbReference type="EC" id="3.1.21.-" evidence="6"/>
<comment type="similarity">
    <text evidence="1">Belongs to the type-I restriction system S methylase family.</text>
</comment>
<dbReference type="InterPro" id="IPR000055">
    <property type="entry name" value="Restrct_endonuc_typeI_TRD"/>
</dbReference>
<dbReference type="PANTHER" id="PTHR30408:SF12">
    <property type="entry name" value="TYPE I RESTRICTION ENZYME MJAVIII SPECIFICITY SUBUNIT"/>
    <property type="match status" value="1"/>
</dbReference>
<gene>
    <name evidence="6" type="ORF">WMO13_04360</name>
</gene>
<dbReference type="CDD" id="cd17252">
    <property type="entry name" value="RMtype1_S_EcoKI-TRD1-CR1_like"/>
    <property type="match status" value="1"/>
</dbReference>
<dbReference type="Pfam" id="PF01420">
    <property type="entry name" value="Methylase_S"/>
    <property type="match status" value="2"/>
</dbReference>